<dbReference type="InterPro" id="IPR002491">
    <property type="entry name" value="ABC_transptr_periplasmic_BD"/>
</dbReference>
<evidence type="ECO:0000259" key="2">
    <source>
        <dbReference type="PROSITE" id="PS50983"/>
    </source>
</evidence>
<dbReference type="eggNOG" id="COG0614">
    <property type="taxonomic scope" value="Bacteria"/>
</dbReference>
<dbReference type="PANTHER" id="PTHR30535">
    <property type="entry name" value="VITAMIN B12-BINDING PROTEIN"/>
    <property type="match status" value="1"/>
</dbReference>
<keyword evidence="1" id="KW-0732">Signal</keyword>
<evidence type="ECO:0000313" key="3">
    <source>
        <dbReference type="EMBL" id="ADL01827.1"/>
    </source>
</evidence>
<reference evidence="4" key="1">
    <citation type="journal article" date="2011" name="J. Bacteriol.">
        <title>Genome sequences of eight morphologically diverse alphaproteobacteria.</title>
        <authorList>
            <consortium name="US DOE Joint Genome Institute"/>
            <person name="Brown P.J."/>
            <person name="Kysela D.T."/>
            <person name="Buechlein A."/>
            <person name="Hemmerich C."/>
            <person name="Brun Y.V."/>
        </authorList>
    </citation>
    <scope>NUCLEOTIDE SEQUENCE [LARGE SCALE GENOMIC DNA]</scope>
    <source>
        <strain evidence="4">ATCC 15264 / DSM 4735 / LMG 14903 / NBRC 16000 / CB 81</strain>
    </source>
</reference>
<dbReference type="Pfam" id="PF01497">
    <property type="entry name" value="Peripla_BP_2"/>
    <property type="match status" value="1"/>
</dbReference>
<dbReference type="PANTHER" id="PTHR30535:SF7">
    <property type="entry name" value="IRON(III) DICITRATE-BINDING PROTEIN"/>
    <property type="match status" value="1"/>
</dbReference>
<dbReference type="InterPro" id="IPR050902">
    <property type="entry name" value="ABC_Transporter_SBP"/>
</dbReference>
<dbReference type="BioCyc" id="BSUB633149:G1GM8-2523-MONOMER"/>
<organism evidence="3 4">
    <name type="scientific">Brevundimonas subvibrioides (strain ATCC 15264 / DSM 4735 / LMG 14903 / NBRC 16000 / CB 81)</name>
    <name type="common">Caulobacter subvibrioides</name>
    <dbReference type="NCBI Taxonomy" id="633149"/>
    <lineage>
        <taxon>Bacteria</taxon>
        <taxon>Pseudomonadati</taxon>
        <taxon>Pseudomonadota</taxon>
        <taxon>Alphaproteobacteria</taxon>
        <taxon>Caulobacterales</taxon>
        <taxon>Caulobacteraceae</taxon>
        <taxon>Brevundimonas</taxon>
    </lineage>
</organism>
<dbReference type="AlphaFoldDB" id="D9QLD3"/>
<gene>
    <name evidence="3" type="ordered locus">Bresu_2519</name>
</gene>
<dbReference type="HOGENOM" id="CLU_038034_8_0_5"/>
<evidence type="ECO:0000256" key="1">
    <source>
        <dbReference type="SAM" id="SignalP"/>
    </source>
</evidence>
<dbReference type="InParanoid" id="D9QLD3"/>
<dbReference type="OrthoDB" id="1632039at2"/>
<protein>
    <submittedName>
        <fullName evidence="3">Periplasmic binding protein</fullName>
    </submittedName>
</protein>
<dbReference type="PROSITE" id="PS50983">
    <property type="entry name" value="FE_B12_PBP"/>
    <property type="match status" value="1"/>
</dbReference>
<sequence length="266" mass="27759">MRTGAAVMAAVLLAATGAEARPLRVLSLDQCADQYALALAPDARLFLSPRADDPDAWMAAAARGRPRVRPTLETAIGVRPDVVVRSWGGEPRMLAALERRGATIVSLDDASEMDGIRTNVRKVAAALDHRAAGERIVAGMDARLAEAAHAPAPNRTALYLTSGGFTAGTGTLVDAIMRSAGFVNLAGMAGFGAVSVERIALQPPRRFLLGFFDQIRGDWRGVGRHPLIARAAEGRVAAALPASVLTCPAWFAADAAVMLSKGQGGS</sequence>
<dbReference type="EMBL" id="CP002102">
    <property type="protein sequence ID" value="ADL01827.1"/>
    <property type="molecule type" value="Genomic_DNA"/>
</dbReference>
<dbReference type="Gene3D" id="3.40.50.1980">
    <property type="entry name" value="Nitrogenase molybdenum iron protein domain"/>
    <property type="match status" value="2"/>
</dbReference>
<feature type="chain" id="PRO_5003126746" evidence="1">
    <location>
        <begin position="21"/>
        <end position="266"/>
    </location>
</feature>
<dbReference type="Proteomes" id="UP000002696">
    <property type="component" value="Chromosome"/>
</dbReference>
<proteinExistence type="predicted"/>
<dbReference type="SUPFAM" id="SSF53807">
    <property type="entry name" value="Helical backbone' metal receptor"/>
    <property type="match status" value="1"/>
</dbReference>
<accession>D9QLD3</accession>
<dbReference type="STRING" id="633149.Bresu_2519"/>
<keyword evidence="4" id="KW-1185">Reference proteome</keyword>
<evidence type="ECO:0000313" key="4">
    <source>
        <dbReference type="Proteomes" id="UP000002696"/>
    </source>
</evidence>
<dbReference type="KEGG" id="bsb:Bresu_2519"/>
<feature type="signal peptide" evidence="1">
    <location>
        <begin position="1"/>
        <end position="20"/>
    </location>
</feature>
<name>D9QLD3_BRESC</name>
<dbReference type="CDD" id="cd00636">
    <property type="entry name" value="TroA-like"/>
    <property type="match status" value="1"/>
</dbReference>
<feature type="domain" description="Fe/B12 periplasmic-binding" evidence="2">
    <location>
        <begin position="24"/>
        <end position="266"/>
    </location>
</feature>